<feature type="domain" description="KAP NTPase" evidence="1">
    <location>
        <begin position="17"/>
        <end position="266"/>
    </location>
</feature>
<dbReference type="HOGENOM" id="CLU_022182_1_0_10"/>
<dbReference type="OrthoDB" id="88903at2"/>
<dbReference type="InterPro" id="IPR027417">
    <property type="entry name" value="P-loop_NTPase"/>
</dbReference>
<dbReference type="Pfam" id="PF07693">
    <property type="entry name" value="KAP_NTPase"/>
    <property type="match status" value="1"/>
</dbReference>
<accession>K5ZUP5</accession>
<name>K5ZUP5_9BACT</name>
<dbReference type="PATRIC" id="fig|999418.3.peg.2429"/>
<dbReference type="InterPro" id="IPR011646">
    <property type="entry name" value="KAP_P-loop"/>
</dbReference>
<organism evidence="2 3">
    <name type="scientific">Parabacteroides goldsteinii CL02T12C30</name>
    <dbReference type="NCBI Taxonomy" id="999418"/>
    <lineage>
        <taxon>Bacteria</taxon>
        <taxon>Pseudomonadati</taxon>
        <taxon>Bacteroidota</taxon>
        <taxon>Bacteroidia</taxon>
        <taxon>Bacteroidales</taxon>
        <taxon>Tannerellaceae</taxon>
        <taxon>Parabacteroides</taxon>
    </lineage>
</organism>
<dbReference type="EMBL" id="AGZO01000017">
    <property type="protein sequence ID" value="EKN15050.1"/>
    <property type="molecule type" value="Genomic_DNA"/>
</dbReference>
<dbReference type="SUPFAM" id="SSF52540">
    <property type="entry name" value="P-loop containing nucleoside triphosphate hydrolases"/>
    <property type="match status" value="1"/>
</dbReference>
<comment type="caution">
    <text evidence="2">The sequence shown here is derived from an EMBL/GenBank/DDBJ whole genome shotgun (WGS) entry which is preliminary data.</text>
</comment>
<proteinExistence type="predicted"/>
<reference evidence="2 3" key="1">
    <citation type="submission" date="2012-02" db="EMBL/GenBank/DDBJ databases">
        <title>The Genome Sequence of Parabacteroides goldsteinii CL02T12C30.</title>
        <authorList>
            <consortium name="The Broad Institute Genome Sequencing Platform"/>
            <person name="Earl A."/>
            <person name="Ward D."/>
            <person name="Feldgarden M."/>
            <person name="Gevers D."/>
            <person name="Zitomersky N.L."/>
            <person name="Coyne M.J."/>
            <person name="Comstock L.E."/>
            <person name="Young S.K."/>
            <person name="Zeng Q."/>
            <person name="Gargeya S."/>
            <person name="Fitzgerald M."/>
            <person name="Haas B."/>
            <person name="Abouelleil A."/>
            <person name="Alvarado L."/>
            <person name="Arachchi H.M."/>
            <person name="Berlin A."/>
            <person name="Chapman S.B."/>
            <person name="Gearin G."/>
            <person name="Goldberg J."/>
            <person name="Griggs A."/>
            <person name="Gujja S."/>
            <person name="Hansen M."/>
            <person name="Heiman D."/>
            <person name="Howarth C."/>
            <person name="Larimer J."/>
            <person name="Lui A."/>
            <person name="MacDonald P.J.P."/>
            <person name="McCowen C."/>
            <person name="Montmayeur A."/>
            <person name="Murphy C."/>
            <person name="Neiman D."/>
            <person name="Pearson M."/>
            <person name="Priest M."/>
            <person name="Roberts A."/>
            <person name="Saif S."/>
            <person name="Shea T."/>
            <person name="Sisk P."/>
            <person name="Stolte C."/>
            <person name="Sykes S."/>
            <person name="Wortman J."/>
            <person name="Nusbaum C."/>
            <person name="Birren B."/>
        </authorList>
    </citation>
    <scope>NUCLEOTIDE SEQUENCE [LARGE SCALE GENOMIC DNA]</scope>
    <source>
        <strain evidence="2 3">CL02T12C30</strain>
    </source>
</reference>
<protein>
    <recommendedName>
        <fullName evidence="1">KAP NTPase domain-containing protein</fullName>
    </recommendedName>
</protein>
<sequence length="635" mass="74798">MKNKSVEDYLKYYLSLKSPQYAVMIKGPWGCGKTFFVKMFLDNNKDKETGDNTVINLKPIYISLNGMRTLESLREAIRAELNPLLYSKAAKIGKEVFKGLLKTTLRIDLDRNGDTKTDGAISGNLDASAILTLAGSDVSGTKALFLDDLERTKIDLEELFGFINNLVEHHSCKVILLADENKLIEKFPEYITIKEKLVGPAFEISWDVEVIFNKFLKEAVKIEKKYVDIKKHIKENKDQIIKIYEASQCKNLRIFRRSIVDFFHFAYKFHYQLKKKNKTCYDLFMNYIIIIFFIAYFELKVGNKDGVKYDPGLFIDKYLNHNDKEENPIQKTNDKYRALLDEFGLDFLSSYKEIEIVNDYLGNQALDEGRLVKELSSYQLFRAPQKIEDWVKLKRYEILDDLEFLRIYSNELEKLKKAEISNIEEFLTFVSHIFFFDKEKIVEEDIDAILEYADIQIDQIIKQSDSFKEIKNRLISCMSVPRVSERFLMFLQSVIDKLEKYELEEVAKNIQEYFSALSRGETTFLNYIDMTSSKYNYPLKNRPYLKYLKPEEFYSNLLILNNSDLKNIYEYFVERYKKHNFLGIYYQEELPFIIKVRDLLISRSFDGIKGLWIRRIKELLDIAIADIQSQRTLTE</sequence>
<evidence type="ECO:0000259" key="1">
    <source>
        <dbReference type="Pfam" id="PF07693"/>
    </source>
</evidence>
<dbReference type="Gene3D" id="3.40.50.300">
    <property type="entry name" value="P-loop containing nucleotide triphosphate hydrolases"/>
    <property type="match status" value="1"/>
</dbReference>
<gene>
    <name evidence="2" type="ORF">HMPREF1076_02387</name>
</gene>
<dbReference type="RefSeq" id="WP_007654357.1">
    <property type="nucleotide sequence ID" value="NZ_JH976473.1"/>
</dbReference>
<dbReference type="AlphaFoldDB" id="K5ZUP5"/>
<dbReference type="Proteomes" id="UP000006330">
    <property type="component" value="Unassembled WGS sequence"/>
</dbReference>
<evidence type="ECO:0000313" key="2">
    <source>
        <dbReference type="EMBL" id="EKN15050.1"/>
    </source>
</evidence>
<evidence type="ECO:0000313" key="3">
    <source>
        <dbReference type="Proteomes" id="UP000006330"/>
    </source>
</evidence>